<protein>
    <submittedName>
        <fullName evidence="2">Pyrrolo-quinoline quinone</fullName>
    </submittedName>
</protein>
<dbReference type="Proteomes" id="UP000011693">
    <property type="component" value="Unassembled WGS sequence"/>
</dbReference>
<evidence type="ECO:0000313" key="3">
    <source>
        <dbReference type="Proteomes" id="UP000011693"/>
    </source>
</evidence>
<dbReference type="AlphaFoldDB" id="M0AR52"/>
<keyword evidence="3" id="KW-1185">Reference proteome</keyword>
<evidence type="ECO:0000259" key="1">
    <source>
        <dbReference type="Pfam" id="PF13360"/>
    </source>
</evidence>
<feature type="domain" description="Pyrrolo-quinoline quinone repeat" evidence="1">
    <location>
        <begin position="78"/>
        <end position="153"/>
    </location>
</feature>
<evidence type="ECO:0000313" key="2">
    <source>
        <dbReference type="EMBL" id="ELZ01196.1"/>
    </source>
</evidence>
<dbReference type="SUPFAM" id="SSF50998">
    <property type="entry name" value="Quinoprotein alcohol dehydrogenase-like"/>
    <property type="match status" value="1"/>
</dbReference>
<organism evidence="2 3">
    <name type="scientific">Natrialba chahannaoensis JCM 10990</name>
    <dbReference type="NCBI Taxonomy" id="1227492"/>
    <lineage>
        <taxon>Archaea</taxon>
        <taxon>Methanobacteriati</taxon>
        <taxon>Methanobacteriota</taxon>
        <taxon>Stenosarchaea group</taxon>
        <taxon>Halobacteria</taxon>
        <taxon>Halobacteriales</taxon>
        <taxon>Natrialbaceae</taxon>
        <taxon>Natrialba</taxon>
    </lineage>
</organism>
<feature type="domain" description="Pyrrolo-quinoline quinone repeat" evidence="1">
    <location>
        <begin position="262"/>
        <end position="340"/>
    </location>
</feature>
<dbReference type="Pfam" id="PF13360">
    <property type="entry name" value="PQQ_2"/>
    <property type="match status" value="4"/>
</dbReference>
<proteinExistence type="predicted"/>
<name>M0AR52_9EURY</name>
<dbReference type="InterPro" id="IPR018391">
    <property type="entry name" value="PQQ_b-propeller_rpt"/>
</dbReference>
<sequence>MNGLCDRRAFLASAATGSMLGLAGCLSGDAEQVSTDDVTPSVPSADPDADVSWESFQYDATNTGHAPGVGPTADVEMLWDFPTDDSVYSSPAVVDGTVYVASMDGSLYAIGADDGDERWSFATDDSITSSPAVVDGTVYVGSMDGTVYALPADGDGTQPEPTWTFDTGEGVAASPTVADSVVYIGSNDGHLYALDATDGDLLWAFPAEESIMRAPAVADGTVYFGSTDYSLYAVDIDTAADQWREGADEDSDDGEADNPIDERWRVETGNRIQSRPTVADGVVYVGSNDDLLYAVEANSGDIRWTFQTSGSVTASPAVTEHAVYAASFDNYVHALSPAAGPEPDDDDETASPETYFWAESGFQGVRSSPVVVGDALYVGNEHGTVRSLSAETGETNWQFTTEGWVASSPAVVDGVVYIGSGDGSVYALEEV</sequence>
<dbReference type="RefSeq" id="WP_006167065.1">
    <property type="nucleotide sequence ID" value="NZ_AOIN01000046.1"/>
</dbReference>
<dbReference type="PROSITE" id="PS51257">
    <property type="entry name" value="PROKAR_LIPOPROTEIN"/>
    <property type="match status" value="1"/>
</dbReference>
<dbReference type="PANTHER" id="PTHR34512:SF30">
    <property type="entry name" value="OUTER MEMBRANE PROTEIN ASSEMBLY FACTOR BAMB"/>
    <property type="match status" value="1"/>
</dbReference>
<dbReference type="InterPro" id="IPR011047">
    <property type="entry name" value="Quinoprotein_ADH-like_sf"/>
</dbReference>
<comment type="caution">
    <text evidence="2">The sequence shown here is derived from an EMBL/GenBank/DDBJ whole genome shotgun (WGS) entry which is preliminary data.</text>
</comment>
<dbReference type="InterPro" id="IPR015943">
    <property type="entry name" value="WD40/YVTN_repeat-like_dom_sf"/>
</dbReference>
<dbReference type="SMART" id="SM00564">
    <property type="entry name" value="PQQ"/>
    <property type="match status" value="8"/>
</dbReference>
<feature type="domain" description="Pyrrolo-quinoline quinone repeat" evidence="1">
    <location>
        <begin position="162"/>
        <end position="248"/>
    </location>
</feature>
<feature type="domain" description="Pyrrolo-quinoline quinone repeat" evidence="1">
    <location>
        <begin position="365"/>
        <end position="429"/>
    </location>
</feature>
<dbReference type="PATRIC" id="fig|1227492.4.peg.1634"/>
<dbReference type="STRING" id="1227492.C482_08356"/>
<reference evidence="2 3" key="1">
    <citation type="journal article" date="2014" name="PLoS Genet.">
        <title>Phylogenetically driven sequencing of extremely halophilic archaea reveals strategies for static and dynamic osmo-response.</title>
        <authorList>
            <person name="Becker E.A."/>
            <person name="Seitzer P.M."/>
            <person name="Tritt A."/>
            <person name="Larsen D."/>
            <person name="Krusor M."/>
            <person name="Yao A.I."/>
            <person name="Wu D."/>
            <person name="Madern D."/>
            <person name="Eisen J.A."/>
            <person name="Darling A.E."/>
            <person name="Facciotti M.T."/>
        </authorList>
    </citation>
    <scope>NUCLEOTIDE SEQUENCE [LARGE SCALE GENOMIC DNA]</scope>
    <source>
        <strain evidence="2 3">JCM 10990</strain>
    </source>
</reference>
<accession>M0AR52</accession>
<dbReference type="EMBL" id="AOIN01000046">
    <property type="protein sequence ID" value="ELZ01196.1"/>
    <property type="molecule type" value="Genomic_DNA"/>
</dbReference>
<gene>
    <name evidence="2" type="ORF">C482_08356</name>
</gene>
<dbReference type="SUPFAM" id="SSF69304">
    <property type="entry name" value="Tricorn protease N-terminal domain"/>
    <property type="match status" value="1"/>
</dbReference>
<dbReference type="Gene3D" id="2.130.10.10">
    <property type="entry name" value="YVTN repeat-like/Quinoprotein amine dehydrogenase"/>
    <property type="match status" value="3"/>
</dbReference>
<dbReference type="InterPro" id="IPR002372">
    <property type="entry name" value="PQQ_rpt_dom"/>
</dbReference>
<dbReference type="OrthoDB" id="8638at2157"/>
<dbReference type="Gene3D" id="2.40.128.630">
    <property type="match status" value="1"/>
</dbReference>
<dbReference type="PANTHER" id="PTHR34512">
    <property type="entry name" value="CELL SURFACE PROTEIN"/>
    <property type="match status" value="1"/>
</dbReference>